<protein>
    <submittedName>
        <fullName evidence="5">Response regulator receiver protein</fullName>
    </submittedName>
</protein>
<organism evidence="5 6">
    <name type="scientific">Desulfotignum phosphitoxidans DSM 13687</name>
    <dbReference type="NCBI Taxonomy" id="1286635"/>
    <lineage>
        <taxon>Bacteria</taxon>
        <taxon>Pseudomonadati</taxon>
        <taxon>Thermodesulfobacteriota</taxon>
        <taxon>Desulfobacteria</taxon>
        <taxon>Desulfobacterales</taxon>
        <taxon>Desulfobacteraceae</taxon>
        <taxon>Desulfotignum</taxon>
    </lineage>
</organism>
<evidence type="ECO:0000313" key="6">
    <source>
        <dbReference type="Proteomes" id="UP000014216"/>
    </source>
</evidence>
<keyword evidence="2" id="KW-0902">Two-component regulatory system</keyword>
<keyword evidence="6" id="KW-1185">Reference proteome</keyword>
<dbReference type="PROSITE" id="PS50110">
    <property type="entry name" value="RESPONSE_REGULATORY"/>
    <property type="match status" value="1"/>
</dbReference>
<dbReference type="Proteomes" id="UP000014216">
    <property type="component" value="Unassembled WGS sequence"/>
</dbReference>
<dbReference type="InterPro" id="IPR011006">
    <property type="entry name" value="CheY-like_superfamily"/>
</dbReference>
<evidence type="ECO:0000256" key="1">
    <source>
        <dbReference type="ARBA" id="ARBA00022553"/>
    </source>
</evidence>
<reference evidence="5 6" key="1">
    <citation type="journal article" date="2013" name="Genome Announc.">
        <title>Draft Genome Sequence of Desulfotignum phosphitoxidans DSM 13687 Strain FiPS-3.</title>
        <authorList>
            <person name="Poehlein A."/>
            <person name="Daniel R."/>
            <person name="Simeonova D.D."/>
        </authorList>
    </citation>
    <scope>NUCLEOTIDE SEQUENCE [LARGE SCALE GENOMIC DNA]</scope>
    <source>
        <strain evidence="5 6">DSM 13687</strain>
    </source>
</reference>
<dbReference type="Gene3D" id="3.40.50.2300">
    <property type="match status" value="1"/>
</dbReference>
<dbReference type="Pfam" id="PF00072">
    <property type="entry name" value="Response_reg"/>
    <property type="match status" value="1"/>
</dbReference>
<dbReference type="SMART" id="SM00448">
    <property type="entry name" value="REC"/>
    <property type="match status" value="1"/>
</dbReference>
<dbReference type="AlphaFoldDB" id="S0G1A8"/>
<dbReference type="PANTHER" id="PTHR44591:SF14">
    <property type="entry name" value="PROTEIN PILG"/>
    <property type="match status" value="1"/>
</dbReference>
<proteinExistence type="predicted"/>
<gene>
    <name evidence="5" type="ORF">Dpo_5c01530</name>
</gene>
<name>S0G1A8_9BACT</name>
<evidence type="ECO:0000313" key="5">
    <source>
        <dbReference type="EMBL" id="EMS79229.1"/>
    </source>
</evidence>
<dbReference type="PANTHER" id="PTHR44591">
    <property type="entry name" value="STRESS RESPONSE REGULATOR PROTEIN 1"/>
    <property type="match status" value="1"/>
</dbReference>
<evidence type="ECO:0000259" key="4">
    <source>
        <dbReference type="PROSITE" id="PS50110"/>
    </source>
</evidence>
<feature type="modified residue" description="4-aspartylphosphate" evidence="3">
    <location>
        <position position="57"/>
    </location>
</feature>
<keyword evidence="1 3" id="KW-0597">Phosphoprotein</keyword>
<accession>S0G1A8</accession>
<dbReference type="RefSeq" id="WP_006966319.1">
    <property type="nucleotide sequence ID" value="NZ_APJX01000005.1"/>
</dbReference>
<feature type="domain" description="Response regulatory" evidence="4">
    <location>
        <begin position="8"/>
        <end position="122"/>
    </location>
</feature>
<dbReference type="EMBL" id="APJX01000005">
    <property type="protein sequence ID" value="EMS79229.1"/>
    <property type="molecule type" value="Genomic_DNA"/>
</dbReference>
<dbReference type="GO" id="GO:0000160">
    <property type="term" value="P:phosphorelay signal transduction system"/>
    <property type="evidence" value="ECO:0007669"/>
    <property type="project" value="UniProtKB-KW"/>
</dbReference>
<comment type="caution">
    <text evidence="5">The sequence shown here is derived from an EMBL/GenBank/DDBJ whole genome shotgun (WGS) entry which is preliminary data.</text>
</comment>
<evidence type="ECO:0000256" key="2">
    <source>
        <dbReference type="ARBA" id="ARBA00023012"/>
    </source>
</evidence>
<evidence type="ECO:0000256" key="3">
    <source>
        <dbReference type="PROSITE-ProRule" id="PRU00169"/>
    </source>
</evidence>
<dbReference type="OrthoDB" id="9788090at2"/>
<sequence length="164" mass="18591">MTDTEKIHLLLVDDEEKFLKALTERLKLKFFDITPVTNGEDAIHVAKNARFDVAVVDLQMPGIDGVQLLETLKKSHRFLEVIILSGHATIDTAVACTKLGAYKVLEKPCGFDKLVETIKEAYESRLKKKFENDTQRMKKIQSLAFGQSPLGILRELTKMDDKEK</sequence>
<dbReference type="InterPro" id="IPR001789">
    <property type="entry name" value="Sig_transdc_resp-reg_receiver"/>
</dbReference>
<dbReference type="SUPFAM" id="SSF52172">
    <property type="entry name" value="CheY-like"/>
    <property type="match status" value="1"/>
</dbReference>
<dbReference type="InterPro" id="IPR050595">
    <property type="entry name" value="Bact_response_regulator"/>
</dbReference>